<name>A0ABW9RRA2_9BACT</name>
<dbReference type="Proteomes" id="UP000798808">
    <property type="component" value="Unassembled WGS sequence"/>
</dbReference>
<dbReference type="EMBL" id="SMLW01000570">
    <property type="protein sequence ID" value="MTI26231.1"/>
    <property type="molecule type" value="Genomic_DNA"/>
</dbReference>
<organism evidence="1 2">
    <name type="scientific">Fulvivirga kasyanovii</name>
    <dbReference type="NCBI Taxonomy" id="396812"/>
    <lineage>
        <taxon>Bacteria</taxon>
        <taxon>Pseudomonadati</taxon>
        <taxon>Bacteroidota</taxon>
        <taxon>Cytophagia</taxon>
        <taxon>Cytophagales</taxon>
        <taxon>Fulvivirgaceae</taxon>
        <taxon>Fulvivirga</taxon>
    </lineage>
</organism>
<gene>
    <name evidence="1" type="ORF">E1163_14835</name>
</gene>
<proteinExistence type="predicted"/>
<comment type="caution">
    <text evidence="1">The sequence shown here is derived from an EMBL/GenBank/DDBJ whole genome shotgun (WGS) entry which is preliminary data.</text>
</comment>
<dbReference type="RefSeq" id="WP_155173177.1">
    <property type="nucleotide sequence ID" value="NZ_BAAAFL010000043.1"/>
</dbReference>
<evidence type="ECO:0000313" key="2">
    <source>
        <dbReference type="Proteomes" id="UP000798808"/>
    </source>
</evidence>
<dbReference type="InterPro" id="IPR025293">
    <property type="entry name" value="YfiR/HmsC-like"/>
</dbReference>
<reference evidence="1 2" key="1">
    <citation type="submission" date="2019-02" db="EMBL/GenBank/DDBJ databases">
        <authorList>
            <person name="Goldberg S.R."/>
            <person name="Haltli B.A."/>
            <person name="Correa H."/>
            <person name="Russell K.G."/>
        </authorList>
    </citation>
    <scope>NUCLEOTIDE SEQUENCE [LARGE SCALE GENOMIC DNA]</scope>
    <source>
        <strain evidence="1 2">JCM 16186</strain>
    </source>
</reference>
<accession>A0ABW9RRA2</accession>
<dbReference type="Pfam" id="PF13689">
    <property type="entry name" value="DUF4154"/>
    <property type="match status" value="1"/>
</dbReference>
<evidence type="ECO:0000313" key="1">
    <source>
        <dbReference type="EMBL" id="MTI26231.1"/>
    </source>
</evidence>
<keyword evidence="2" id="KW-1185">Reference proteome</keyword>
<protein>
    <submittedName>
        <fullName evidence="1">YfiR family protein</fullName>
    </submittedName>
</protein>
<sequence>MKRSIFITYATGFALLLVPLFGYSQNRPIHEIHAMMIYNFTKYIQWPGYQPSQDFIVAVIGSDDVYNTLSQWYGGQERGNKKFVIKKFNSPGDIQNCHILYVGKGNSKQFDEIKAKLGGASTLLITDKPGLGKEGSGINFVTEGNKLSIELNQSALDAANLKVSSQLTSIAKLI</sequence>